<evidence type="ECO:0000259" key="2">
    <source>
        <dbReference type="Pfam" id="PF00775"/>
    </source>
</evidence>
<keyword evidence="4" id="KW-1185">Reference proteome</keyword>
<dbReference type="PANTHER" id="PTHR34315:SF1">
    <property type="entry name" value="INTRADIOL RING-CLEAVAGE DIOXYGENASES DOMAIN-CONTAINING PROTEIN-RELATED"/>
    <property type="match status" value="1"/>
</dbReference>
<gene>
    <name evidence="3" type="ORF">BO71DRAFT_110742</name>
</gene>
<name>A0A319DE51_9EURO</name>
<evidence type="ECO:0000313" key="3">
    <source>
        <dbReference type="EMBL" id="PYH89323.1"/>
    </source>
</evidence>
<dbReference type="Pfam" id="PF00775">
    <property type="entry name" value="Dioxygenase_C"/>
    <property type="match status" value="1"/>
</dbReference>
<dbReference type="AlphaFoldDB" id="A0A319DE51"/>
<dbReference type="InterPro" id="IPR015889">
    <property type="entry name" value="Intradiol_dOase_core"/>
</dbReference>
<accession>A0A319DE51</accession>
<dbReference type="GO" id="GO:0008199">
    <property type="term" value="F:ferric iron binding"/>
    <property type="evidence" value="ECO:0007669"/>
    <property type="project" value="InterPro"/>
</dbReference>
<dbReference type="SUPFAM" id="SSF49482">
    <property type="entry name" value="Aromatic compound dioxygenase"/>
    <property type="match status" value="1"/>
</dbReference>
<dbReference type="InterPro" id="IPR000627">
    <property type="entry name" value="Intradiol_dOase_C"/>
</dbReference>
<dbReference type="GO" id="GO:0016702">
    <property type="term" value="F:oxidoreductase activity, acting on single donors with incorporation of molecular oxygen, incorporation of two atoms of oxygen"/>
    <property type="evidence" value="ECO:0007669"/>
    <property type="project" value="InterPro"/>
</dbReference>
<dbReference type="OrthoDB" id="121380at2759"/>
<keyword evidence="1" id="KW-0732">Signal</keyword>
<feature type="signal peptide" evidence="1">
    <location>
        <begin position="1"/>
        <end position="18"/>
    </location>
</feature>
<feature type="domain" description="Intradiol ring-cleavage dioxygenases" evidence="2">
    <location>
        <begin position="105"/>
        <end position="158"/>
    </location>
</feature>
<dbReference type="STRING" id="1448320.A0A319DE51"/>
<dbReference type="EMBL" id="KZ826035">
    <property type="protein sequence ID" value="PYH89323.1"/>
    <property type="molecule type" value="Genomic_DNA"/>
</dbReference>
<protein>
    <recommendedName>
        <fullName evidence="2">Intradiol ring-cleavage dioxygenases domain-containing protein</fullName>
    </recommendedName>
</protein>
<evidence type="ECO:0000256" key="1">
    <source>
        <dbReference type="SAM" id="SignalP"/>
    </source>
</evidence>
<organism evidence="3 4">
    <name type="scientific">Aspergillus ellipticus CBS 707.79</name>
    <dbReference type="NCBI Taxonomy" id="1448320"/>
    <lineage>
        <taxon>Eukaryota</taxon>
        <taxon>Fungi</taxon>
        <taxon>Dikarya</taxon>
        <taxon>Ascomycota</taxon>
        <taxon>Pezizomycotina</taxon>
        <taxon>Eurotiomycetes</taxon>
        <taxon>Eurotiomycetidae</taxon>
        <taxon>Eurotiales</taxon>
        <taxon>Aspergillaceae</taxon>
        <taxon>Aspergillus</taxon>
        <taxon>Aspergillus subgen. Circumdati</taxon>
    </lineage>
</organism>
<sequence>MHRSFLLTILTLCLSVLAHIGNHDSAQNVAANAAKSMKCRDNVGGLNRRRVSRNLERRWHGSSNTTTTVSIVTEAPYYQEIQNDTLVLTPEVTQRPYVWPRSRILRQDMTESQPGVPLWLDIGVIDMSACDPLPNALVDIWDCNATGSYSSFTGLSPNTPFPQVLDKMGYTRDNFTNVTDLHTDNSTFLRGM</sequence>
<proteinExistence type="predicted"/>
<dbReference type="Proteomes" id="UP000247810">
    <property type="component" value="Unassembled WGS sequence"/>
</dbReference>
<dbReference type="Gene3D" id="2.60.130.10">
    <property type="entry name" value="Aromatic compound dioxygenase"/>
    <property type="match status" value="1"/>
</dbReference>
<dbReference type="VEuPathDB" id="FungiDB:BO71DRAFT_110742"/>
<evidence type="ECO:0000313" key="4">
    <source>
        <dbReference type="Proteomes" id="UP000247810"/>
    </source>
</evidence>
<dbReference type="PANTHER" id="PTHR34315">
    <property type="match status" value="1"/>
</dbReference>
<feature type="chain" id="PRO_5016386089" description="Intradiol ring-cleavage dioxygenases domain-containing protein" evidence="1">
    <location>
        <begin position="19"/>
        <end position="192"/>
    </location>
</feature>
<reference evidence="3 4" key="1">
    <citation type="submission" date="2018-02" db="EMBL/GenBank/DDBJ databases">
        <title>The genomes of Aspergillus section Nigri reveals drivers in fungal speciation.</title>
        <authorList>
            <consortium name="DOE Joint Genome Institute"/>
            <person name="Vesth T.C."/>
            <person name="Nybo J."/>
            <person name="Theobald S."/>
            <person name="Brandl J."/>
            <person name="Frisvad J.C."/>
            <person name="Nielsen K.F."/>
            <person name="Lyhne E.K."/>
            <person name="Kogle M.E."/>
            <person name="Kuo A."/>
            <person name="Riley R."/>
            <person name="Clum A."/>
            <person name="Nolan M."/>
            <person name="Lipzen A."/>
            <person name="Salamov A."/>
            <person name="Henrissat B."/>
            <person name="Wiebenga A."/>
            <person name="De vries R.P."/>
            <person name="Grigoriev I.V."/>
            <person name="Mortensen U.H."/>
            <person name="Andersen M.R."/>
            <person name="Baker S.E."/>
        </authorList>
    </citation>
    <scope>NUCLEOTIDE SEQUENCE [LARGE SCALE GENOMIC DNA]</scope>
    <source>
        <strain evidence="3 4">CBS 707.79</strain>
    </source>
</reference>